<sequence>MSQERPAAADTAMVPPSACHAIAAHSFRETGRWWGRFGDLKITSAFQPIFSITHRRPVGYEGLMRAQTDTGAPVSPPDAFRRARDVPECVFLDRLCRLVHIRNVLDAGEDTGWLFLNVSPLVSIHGRDHGSYFAELLAEHDLSPNRVVIEILESAIDDREQLVPAADYYRDLGCLVAIDDFGAGHSNFDRIWRLQPHIVKMDRNTIEQAAQQRQVRRLLPNLVSLLHESGSLVVMEGIETEEQALIAMDAGIDFVQGYYFGRPTSVPTEADASFPDGLCDRFRAFATGEALRYRRELRHYEQVFETAARRIAAGQPPQAACQELLCLPRVERCFILDGDGHQLGDNLMAKRTPDPRFQPLAEARGAVWSRKPYFRRAIAEPDRVQVTRPYLSLTGANMCVTLSIQLPTATGPRVYCVDLDWPA</sequence>
<dbReference type="InterPro" id="IPR001633">
    <property type="entry name" value="EAL_dom"/>
</dbReference>
<gene>
    <name evidence="2" type="ordered locus">Alvin_0883</name>
</gene>
<dbReference type="PROSITE" id="PS50883">
    <property type="entry name" value="EAL"/>
    <property type="match status" value="1"/>
</dbReference>
<dbReference type="Gene3D" id="3.20.20.450">
    <property type="entry name" value="EAL domain"/>
    <property type="match status" value="1"/>
</dbReference>
<dbReference type="SMART" id="SM00052">
    <property type="entry name" value="EAL"/>
    <property type="match status" value="1"/>
</dbReference>
<dbReference type="EMBL" id="CP001896">
    <property type="protein sequence ID" value="ADC61829.1"/>
    <property type="molecule type" value="Genomic_DNA"/>
</dbReference>
<evidence type="ECO:0000259" key="1">
    <source>
        <dbReference type="PROSITE" id="PS50883"/>
    </source>
</evidence>
<evidence type="ECO:0000313" key="2">
    <source>
        <dbReference type="EMBL" id="ADC61829.1"/>
    </source>
</evidence>
<dbReference type="SUPFAM" id="SSF103190">
    <property type="entry name" value="Sensory domain-like"/>
    <property type="match status" value="1"/>
</dbReference>
<proteinExistence type="predicted"/>
<dbReference type="KEGG" id="alv:Alvin_0883"/>
<evidence type="ECO:0000313" key="3">
    <source>
        <dbReference type="Proteomes" id="UP000001441"/>
    </source>
</evidence>
<dbReference type="InterPro" id="IPR035919">
    <property type="entry name" value="EAL_sf"/>
</dbReference>
<dbReference type="PANTHER" id="PTHR33121">
    <property type="entry name" value="CYCLIC DI-GMP PHOSPHODIESTERASE PDEF"/>
    <property type="match status" value="1"/>
</dbReference>
<name>D3RR01_ALLVD</name>
<dbReference type="HOGENOM" id="CLU_015702_0_0_6"/>
<dbReference type="InterPro" id="IPR029151">
    <property type="entry name" value="Sensor-like_sf"/>
</dbReference>
<dbReference type="OrthoDB" id="1673646at2"/>
<dbReference type="Pfam" id="PF00563">
    <property type="entry name" value="EAL"/>
    <property type="match status" value="1"/>
</dbReference>
<dbReference type="PANTHER" id="PTHR33121:SF76">
    <property type="entry name" value="SIGNALING PROTEIN"/>
    <property type="match status" value="1"/>
</dbReference>
<dbReference type="SUPFAM" id="SSF141868">
    <property type="entry name" value="EAL domain-like"/>
    <property type="match status" value="1"/>
</dbReference>
<dbReference type="STRING" id="572477.Alvin_0883"/>
<protein>
    <submittedName>
        <fullName evidence="2">Diguanylate phosphodiesterase</fullName>
    </submittedName>
</protein>
<feature type="domain" description="EAL" evidence="1">
    <location>
        <begin position="20"/>
        <end position="277"/>
    </location>
</feature>
<keyword evidence="3" id="KW-1185">Reference proteome</keyword>
<organism evidence="2 3">
    <name type="scientific">Allochromatium vinosum (strain ATCC 17899 / DSM 180 / NBRC 103801 / NCIMB 10441 / D)</name>
    <name type="common">Chromatium vinosum</name>
    <dbReference type="NCBI Taxonomy" id="572477"/>
    <lineage>
        <taxon>Bacteria</taxon>
        <taxon>Pseudomonadati</taxon>
        <taxon>Pseudomonadota</taxon>
        <taxon>Gammaproteobacteria</taxon>
        <taxon>Chromatiales</taxon>
        <taxon>Chromatiaceae</taxon>
        <taxon>Allochromatium</taxon>
    </lineage>
</organism>
<dbReference type="GO" id="GO:0071111">
    <property type="term" value="F:cyclic-guanylate-specific phosphodiesterase activity"/>
    <property type="evidence" value="ECO:0007669"/>
    <property type="project" value="InterPro"/>
</dbReference>
<dbReference type="RefSeq" id="WP_012970105.1">
    <property type="nucleotide sequence ID" value="NC_013851.1"/>
</dbReference>
<dbReference type="CDD" id="cd01948">
    <property type="entry name" value="EAL"/>
    <property type="match status" value="1"/>
</dbReference>
<dbReference type="Gene3D" id="3.30.450.20">
    <property type="entry name" value="PAS domain"/>
    <property type="match status" value="1"/>
</dbReference>
<dbReference type="Proteomes" id="UP000001441">
    <property type="component" value="Chromosome"/>
</dbReference>
<accession>D3RR01</accession>
<dbReference type="InterPro" id="IPR050706">
    <property type="entry name" value="Cyclic-di-GMP_PDE-like"/>
</dbReference>
<reference evidence="2 3" key="1">
    <citation type="journal article" date="2011" name="Stand. Genomic Sci.">
        <title>Complete genome sequence of Allochromatium vinosum DSM 180(T).</title>
        <authorList>
            <person name="Weissgerber T."/>
            <person name="Zigann R."/>
            <person name="Bruce D."/>
            <person name="Chang Y.J."/>
            <person name="Detter J.C."/>
            <person name="Han C."/>
            <person name="Hauser L."/>
            <person name="Jeffries C.D."/>
            <person name="Land M."/>
            <person name="Munk A.C."/>
            <person name="Tapia R."/>
            <person name="Dahl C."/>
        </authorList>
    </citation>
    <scope>NUCLEOTIDE SEQUENCE [LARGE SCALE GENOMIC DNA]</scope>
    <source>
        <strain evidence="3">ATCC 17899 / DSM 180 / NBRC 103801 / NCIMB 10441 / D</strain>
    </source>
</reference>
<dbReference type="AlphaFoldDB" id="D3RR01"/>
<dbReference type="eggNOG" id="COG2200">
    <property type="taxonomic scope" value="Bacteria"/>
</dbReference>